<dbReference type="InterPro" id="IPR035445">
    <property type="entry name" value="GYF-like_dom_sf"/>
</dbReference>
<keyword evidence="4 6" id="KW-1133">Transmembrane helix</keyword>
<dbReference type="SUPFAM" id="SSF55277">
    <property type="entry name" value="GYF domain"/>
    <property type="match status" value="1"/>
</dbReference>
<keyword evidence="2" id="KW-1003">Cell membrane</keyword>
<feature type="transmembrane region" description="Helical" evidence="6">
    <location>
        <begin position="201"/>
        <end position="221"/>
    </location>
</feature>
<dbReference type="EMBL" id="CP003350">
    <property type="protein sequence ID" value="AFC84661.1"/>
    <property type="molecule type" value="Genomic_DNA"/>
</dbReference>
<reference evidence="9" key="1">
    <citation type="submission" date="2012-02" db="EMBL/GenBank/DDBJ databases">
        <title>The complete genome of Frateuria aurantia DSM 6220.</title>
        <authorList>
            <consortium name="US DOE Joint Genome Institute (JGI-PGF)"/>
            <person name="Lucas S."/>
            <person name="Copeland A."/>
            <person name="Lapidus A."/>
            <person name="Glavina del Rio T."/>
            <person name="Dalin E."/>
            <person name="Tice H."/>
            <person name="Bruce D."/>
            <person name="Goodwin L."/>
            <person name="Pitluck S."/>
            <person name="Peters L."/>
            <person name="Ovchinnikova G."/>
            <person name="Teshima H."/>
            <person name="Kyrpides N."/>
            <person name="Mavromatis K."/>
            <person name="Ivanova N."/>
            <person name="Brettin T."/>
            <person name="Detter J.C."/>
            <person name="Han C."/>
            <person name="Larimer F."/>
            <person name="Land M."/>
            <person name="Hauser L."/>
            <person name="Markowitz V."/>
            <person name="Cheng J.-F."/>
            <person name="Hugenholtz P."/>
            <person name="Woyke T."/>
            <person name="Wu D."/>
            <person name="Brambilla E."/>
            <person name="Klenk H.-P."/>
            <person name="Eisen J.A."/>
        </authorList>
    </citation>
    <scope>NUCLEOTIDE SEQUENCE</scope>
    <source>
        <strain evidence="9">DSM 6220</strain>
    </source>
</reference>
<keyword evidence="3 6" id="KW-0812">Transmembrane</keyword>
<dbReference type="RefSeq" id="WP_014401667.1">
    <property type="nucleotide sequence ID" value="NC_017033.1"/>
</dbReference>
<keyword evidence="5 6" id="KW-0472">Membrane</keyword>
<dbReference type="Pfam" id="PF06271">
    <property type="entry name" value="RDD"/>
    <property type="match status" value="1"/>
</dbReference>
<evidence type="ECO:0000313" key="9">
    <source>
        <dbReference type="EMBL" id="AFC84661.1"/>
    </source>
</evidence>
<gene>
    <name evidence="9" type="ordered locus">Fraau_0164</name>
</gene>
<evidence type="ECO:0000256" key="4">
    <source>
        <dbReference type="ARBA" id="ARBA00022989"/>
    </source>
</evidence>
<evidence type="ECO:0000259" key="8">
    <source>
        <dbReference type="Pfam" id="PF14237"/>
    </source>
</evidence>
<dbReference type="PANTHER" id="PTHR36115">
    <property type="entry name" value="PROLINE-RICH ANTIGEN HOMOLOG-RELATED"/>
    <property type="match status" value="1"/>
</dbReference>
<evidence type="ECO:0000256" key="3">
    <source>
        <dbReference type="ARBA" id="ARBA00022692"/>
    </source>
</evidence>
<evidence type="ECO:0000256" key="6">
    <source>
        <dbReference type="SAM" id="Phobius"/>
    </source>
</evidence>
<dbReference type="InterPro" id="IPR025640">
    <property type="entry name" value="GYF_2"/>
</dbReference>
<dbReference type="HOGENOM" id="CLU_053152_0_0_6"/>
<proteinExistence type="predicted"/>
<evidence type="ECO:0000259" key="7">
    <source>
        <dbReference type="Pfam" id="PF06271"/>
    </source>
</evidence>
<evidence type="ECO:0000256" key="5">
    <source>
        <dbReference type="ARBA" id="ARBA00023136"/>
    </source>
</evidence>
<evidence type="ECO:0000256" key="2">
    <source>
        <dbReference type="ARBA" id="ARBA00022475"/>
    </source>
</evidence>
<dbReference type="InterPro" id="IPR051791">
    <property type="entry name" value="Pra-immunoreactive"/>
</dbReference>
<comment type="subcellular location">
    <subcellularLocation>
        <location evidence="1">Cell membrane</location>
        <topology evidence="1">Multi-pass membrane protein</topology>
    </subcellularLocation>
</comment>
<feature type="transmembrane region" description="Helical" evidence="6">
    <location>
        <begin position="144"/>
        <end position="161"/>
    </location>
</feature>
<dbReference type="STRING" id="767434.Fraau_0164"/>
<dbReference type="Pfam" id="PF14237">
    <property type="entry name" value="GYF_2"/>
    <property type="match status" value="1"/>
</dbReference>
<evidence type="ECO:0000313" key="10">
    <source>
        <dbReference type="Proteomes" id="UP000005234"/>
    </source>
</evidence>
<feature type="domain" description="RDD" evidence="7">
    <location>
        <begin position="81"/>
        <end position="233"/>
    </location>
</feature>
<organism evidence="9 10">
    <name type="scientific">Frateuria aurantia (strain ATCC 33424 / DSM 6220 / KCTC 2777 / LMG 1558 / NBRC 3245 / NCIMB 13370)</name>
    <name type="common">Acetobacter aurantius</name>
    <dbReference type="NCBI Taxonomy" id="767434"/>
    <lineage>
        <taxon>Bacteria</taxon>
        <taxon>Pseudomonadati</taxon>
        <taxon>Pseudomonadota</taxon>
        <taxon>Gammaproteobacteria</taxon>
        <taxon>Lysobacterales</taxon>
        <taxon>Rhodanobacteraceae</taxon>
        <taxon>Frateuria</taxon>
    </lineage>
</organism>
<dbReference type="AlphaFoldDB" id="H8L0N5"/>
<dbReference type="GO" id="GO:0005886">
    <property type="term" value="C:plasma membrane"/>
    <property type="evidence" value="ECO:0007669"/>
    <property type="project" value="UniProtKB-SubCell"/>
</dbReference>
<dbReference type="Proteomes" id="UP000005234">
    <property type="component" value="Chromosome"/>
</dbReference>
<feature type="transmembrane region" description="Helical" evidence="6">
    <location>
        <begin position="88"/>
        <end position="109"/>
    </location>
</feature>
<name>H8L0N5_FRAAD</name>
<accession>H8L0N5</accession>
<sequence>MEVWIGRDGERHGPYQEADIRDWLRTGQVSPDDLAWHEGMRDWQSLRSLFPADVPATASVPSPPPPTADTPATGSPAAIDLAGFWHRFAAWLLDNIVLVVPNLMVFYSMHADRAMQTWIALIKSQGSFAGAVADPASNAVMSQLQAVSAVCIIIGFIYYTAMEGSRWQATLGKLAVGLKVTDLKGQRLSWRRAAVRNAVRLLNMVGGLSLLPLVCYVPVAWTRLHQGLHDMLASALVVCGRASAEASVEPAADRDPDL</sequence>
<dbReference type="KEGG" id="fau:Fraau_0164"/>
<dbReference type="eggNOG" id="COG1714">
    <property type="taxonomic scope" value="Bacteria"/>
</dbReference>
<dbReference type="InterPro" id="IPR010432">
    <property type="entry name" value="RDD"/>
</dbReference>
<keyword evidence="10" id="KW-1185">Reference proteome</keyword>
<protein>
    <submittedName>
        <fullName evidence="9">Putative membrane protein/domain protein</fullName>
    </submittedName>
</protein>
<evidence type="ECO:0000256" key="1">
    <source>
        <dbReference type="ARBA" id="ARBA00004651"/>
    </source>
</evidence>
<dbReference type="OrthoDB" id="9793824at2"/>
<feature type="domain" description="GYF" evidence="8">
    <location>
        <begin position="5"/>
        <end position="48"/>
    </location>
</feature>